<dbReference type="GO" id="GO:0055085">
    <property type="term" value="P:transmembrane transport"/>
    <property type="evidence" value="ECO:0007669"/>
    <property type="project" value="InterPro"/>
</dbReference>
<dbReference type="RefSeq" id="WP_151862253.1">
    <property type="nucleotide sequence ID" value="NZ_WBZC01000069.1"/>
</dbReference>
<keyword evidence="4 5" id="KW-0472">Membrane</keyword>
<dbReference type="Pfam" id="PF00528">
    <property type="entry name" value="BPD_transp_1"/>
    <property type="match status" value="1"/>
</dbReference>
<dbReference type="PANTHER" id="PTHR43632:SF1">
    <property type="entry name" value="PERMEASE COMPONENT OF TUNGSTATE ABC TRANSPORTER"/>
    <property type="match status" value="1"/>
</dbReference>
<evidence type="ECO:0000313" key="7">
    <source>
        <dbReference type="EMBL" id="KAB3530312.1"/>
    </source>
</evidence>
<proteinExistence type="inferred from homology"/>
<comment type="similarity">
    <text evidence="5">Belongs to the binding-protein-dependent transport system permease family.</text>
</comment>
<keyword evidence="2 5" id="KW-0812">Transmembrane</keyword>
<sequence length="233" mass="25410">MDYIIEGFIEAFNLLISFDIELYRIIILSLVVSFTATIISTIIAVPIGILMGIKEFPLKRVAIRVIYTMMSLPPVIVGLLVFLFISRRGPLGILGIVYTPAAMIVAQTILITPIIIGLVYNATKEKGTDIQALGKTLGASKSQRLVLLVKELRMNIFTGIIAGYGRGISEVGAVMLVGGNIKGHTRVMTTTIAMLQSMGEYSIAIALGIVLLTISFILNSILYYYQQGDLSEY</sequence>
<evidence type="ECO:0000313" key="8">
    <source>
        <dbReference type="Proteomes" id="UP000432715"/>
    </source>
</evidence>
<dbReference type="EMBL" id="WBZC01000069">
    <property type="protein sequence ID" value="KAB3530312.1"/>
    <property type="molecule type" value="Genomic_DNA"/>
</dbReference>
<dbReference type="InterPro" id="IPR000515">
    <property type="entry name" value="MetI-like"/>
</dbReference>
<evidence type="ECO:0000256" key="4">
    <source>
        <dbReference type="ARBA" id="ARBA00023136"/>
    </source>
</evidence>
<protein>
    <submittedName>
        <fullName evidence="7">ABC transporter permease subunit</fullName>
    </submittedName>
</protein>
<dbReference type="NCBIfam" id="NF038017">
    <property type="entry name" value="ABC_perm1"/>
    <property type="match status" value="1"/>
</dbReference>
<keyword evidence="5" id="KW-0813">Transport</keyword>
<evidence type="ECO:0000256" key="3">
    <source>
        <dbReference type="ARBA" id="ARBA00022989"/>
    </source>
</evidence>
<accession>A0A6I0F1M8</accession>
<evidence type="ECO:0000256" key="1">
    <source>
        <dbReference type="ARBA" id="ARBA00004141"/>
    </source>
</evidence>
<dbReference type="CDD" id="cd06261">
    <property type="entry name" value="TM_PBP2"/>
    <property type="match status" value="1"/>
</dbReference>
<organism evidence="7 8">
    <name type="scientific">Alkaliphilus pronyensis</name>
    <dbReference type="NCBI Taxonomy" id="1482732"/>
    <lineage>
        <taxon>Bacteria</taxon>
        <taxon>Bacillati</taxon>
        <taxon>Bacillota</taxon>
        <taxon>Clostridia</taxon>
        <taxon>Peptostreptococcales</taxon>
        <taxon>Natronincolaceae</taxon>
        <taxon>Alkaliphilus</taxon>
    </lineage>
</organism>
<dbReference type="PROSITE" id="PS50928">
    <property type="entry name" value="ABC_TM1"/>
    <property type="match status" value="1"/>
</dbReference>
<reference evidence="7 8" key="1">
    <citation type="submission" date="2019-10" db="EMBL/GenBank/DDBJ databases">
        <title>Alkaliphilus serpentinus sp. nov. and Alkaliphilus pronyensis sp. nov., two novel anaerobic alkaliphilic species isolated from the serpentinized-hosted hydrothermal field of the Prony Bay (New Caledonia).</title>
        <authorList>
            <person name="Postec A."/>
        </authorList>
    </citation>
    <scope>NUCLEOTIDE SEQUENCE [LARGE SCALE GENOMIC DNA]</scope>
    <source>
        <strain evidence="7 8">LacV</strain>
    </source>
</reference>
<keyword evidence="3 5" id="KW-1133">Transmembrane helix</keyword>
<dbReference type="InterPro" id="IPR035906">
    <property type="entry name" value="MetI-like_sf"/>
</dbReference>
<feature type="transmembrane region" description="Helical" evidence="5">
    <location>
        <begin position="65"/>
        <end position="85"/>
    </location>
</feature>
<dbReference type="InterPro" id="IPR049783">
    <property type="entry name" value="ABC_perm_TupB-like"/>
</dbReference>
<feature type="domain" description="ABC transmembrane type-1" evidence="6">
    <location>
        <begin position="26"/>
        <end position="222"/>
    </location>
</feature>
<dbReference type="Proteomes" id="UP000432715">
    <property type="component" value="Unassembled WGS sequence"/>
</dbReference>
<feature type="transmembrane region" description="Helical" evidence="5">
    <location>
        <begin position="91"/>
        <end position="120"/>
    </location>
</feature>
<feature type="transmembrane region" description="Helical" evidence="5">
    <location>
        <begin position="22"/>
        <end position="53"/>
    </location>
</feature>
<dbReference type="SUPFAM" id="SSF161098">
    <property type="entry name" value="MetI-like"/>
    <property type="match status" value="1"/>
</dbReference>
<comment type="caution">
    <text evidence="7">The sequence shown here is derived from an EMBL/GenBank/DDBJ whole genome shotgun (WGS) entry which is preliminary data.</text>
</comment>
<feature type="transmembrane region" description="Helical" evidence="5">
    <location>
        <begin position="203"/>
        <end position="225"/>
    </location>
</feature>
<dbReference type="Gene3D" id="1.10.3720.10">
    <property type="entry name" value="MetI-like"/>
    <property type="match status" value="1"/>
</dbReference>
<keyword evidence="8" id="KW-1185">Reference proteome</keyword>
<evidence type="ECO:0000256" key="5">
    <source>
        <dbReference type="RuleBase" id="RU363032"/>
    </source>
</evidence>
<dbReference type="PANTHER" id="PTHR43632">
    <property type="entry name" value="PERMEASE COMPONENT OF TUNGSTATE ABC TRANSPORTER"/>
    <property type="match status" value="1"/>
</dbReference>
<dbReference type="GO" id="GO:0005886">
    <property type="term" value="C:plasma membrane"/>
    <property type="evidence" value="ECO:0007669"/>
    <property type="project" value="UniProtKB-SubCell"/>
</dbReference>
<evidence type="ECO:0000256" key="2">
    <source>
        <dbReference type="ARBA" id="ARBA00022692"/>
    </source>
</evidence>
<gene>
    <name evidence="7" type="ORF">F8154_14065</name>
</gene>
<dbReference type="AlphaFoldDB" id="A0A6I0F1M8"/>
<dbReference type="OrthoDB" id="9781724at2"/>
<name>A0A6I0F1M8_9FIRM</name>
<evidence type="ECO:0000259" key="6">
    <source>
        <dbReference type="PROSITE" id="PS50928"/>
    </source>
</evidence>
<comment type="subcellular location">
    <subcellularLocation>
        <location evidence="5">Cell membrane</location>
        <topology evidence="5">Multi-pass membrane protein</topology>
    </subcellularLocation>
    <subcellularLocation>
        <location evidence="1">Membrane</location>
        <topology evidence="1">Multi-pass membrane protein</topology>
    </subcellularLocation>
</comment>